<evidence type="ECO:0000256" key="4">
    <source>
        <dbReference type="ARBA" id="ARBA00022827"/>
    </source>
</evidence>
<keyword evidence="3" id="KW-0285">Flavoprotein</keyword>
<sequence length="219" mass="24331">AEINHKMFSDMTKTALSMGGFLPGNEPKFLPPGSALHVTGTVRMGTSKETSVVDTNLCVHGFRNLYLGTNGVIPTAITANPTLTSVALAIKSANDIIKKLKEEQNKDIKDYSQEPSQLQAKENIHDRIDIKNKKYSYDEFHDALDTVSDLLSKVEFNDAISKTLENLEQDSQNKPTYSQVANSAQIQKKNQQAALGTLWLTQIIQALRNRNNNHFNSNI</sequence>
<keyword evidence="8" id="KW-1185">Reference proteome</keyword>
<protein>
    <submittedName>
        <fullName evidence="7">35629_t:CDS:1</fullName>
    </submittedName>
</protein>
<comment type="caution">
    <text evidence="7">The sequence shown here is derived from an EMBL/GenBank/DDBJ whole genome shotgun (WGS) entry which is preliminary data.</text>
</comment>
<reference evidence="7 8" key="1">
    <citation type="submission" date="2021-06" db="EMBL/GenBank/DDBJ databases">
        <authorList>
            <person name="Kallberg Y."/>
            <person name="Tangrot J."/>
            <person name="Rosling A."/>
        </authorList>
    </citation>
    <scope>NUCLEOTIDE SEQUENCE [LARGE SCALE GENOMIC DNA]</scope>
    <source>
        <strain evidence="7 8">120-4 pot B 10/14</strain>
    </source>
</reference>
<dbReference type="InterPro" id="IPR007867">
    <property type="entry name" value="GMC_OxRtase_C"/>
</dbReference>
<evidence type="ECO:0000256" key="5">
    <source>
        <dbReference type="ARBA" id="ARBA00023002"/>
    </source>
</evidence>
<dbReference type="Pfam" id="PF05199">
    <property type="entry name" value="GMC_oxred_C"/>
    <property type="match status" value="1"/>
</dbReference>
<dbReference type="EMBL" id="CAJVQB010017806">
    <property type="protein sequence ID" value="CAG8785557.1"/>
    <property type="molecule type" value="Genomic_DNA"/>
</dbReference>
<dbReference type="InterPro" id="IPR036188">
    <property type="entry name" value="FAD/NAD-bd_sf"/>
</dbReference>
<evidence type="ECO:0000259" key="6">
    <source>
        <dbReference type="Pfam" id="PF05199"/>
    </source>
</evidence>
<comment type="cofactor">
    <cofactor evidence="1">
        <name>FAD</name>
        <dbReference type="ChEBI" id="CHEBI:57692"/>
    </cofactor>
</comment>
<dbReference type="PANTHER" id="PTHR42784">
    <property type="entry name" value="PYRANOSE 2-OXIDASE"/>
    <property type="match status" value="1"/>
</dbReference>
<dbReference type="InterPro" id="IPR051473">
    <property type="entry name" value="P2Ox-like"/>
</dbReference>
<evidence type="ECO:0000313" key="8">
    <source>
        <dbReference type="Proteomes" id="UP000789901"/>
    </source>
</evidence>
<feature type="non-terminal residue" evidence="7">
    <location>
        <position position="1"/>
    </location>
</feature>
<dbReference type="Proteomes" id="UP000789901">
    <property type="component" value="Unassembled WGS sequence"/>
</dbReference>
<organism evidence="7 8">
    <name type="scientific">Gigaspora margarita</name>
    <dbReference type="NCBI Taxonomy" id="4874"/>
    <lineage>
        <taxon>Eukaryota</taxon>
        <taxon>Fungi</taxon>
        <taxon>Fungi incertae sedis</taxon>
        <taxon>Mucoromycota</taxon>
        <taxon>Glomeromycotina</taxon>
        <taxon>Glomeromycetes</taxon>
        <taxon>Diversisporales</taxon>
        <taxon>Gigasporaceae</taxon>
        <taxon>Gigaspora</taxon>
    </lineage>
</organism>
<keyword evidence="5" id="KW-0560">Oxidoreductase</keyword>
<name>A0ABN7VLZ8_GIGMA</name>
<comment type="similarity">
    <text evidence="2">Belongs to the GMC oxidoreductase family.</text>
</comment>
<feature type="domain" description="Glucose-methanol-choline oxidoreductase C-terminal" evidence="6">
    <location>
        <begin position="34"/>
        <end position="89"/>
    </location>
</feature>
<evidence type="ECO:0000313" key="7">
    <source>
        <dbReference type="EMBL" id="CAG8785557.1"/>
    </source>
</evidence>
<gene>
    <name evidence="7" type="ORF">GMARGA_LOCUS20377</name>
</gene>
<evidence type="ECO:0000256" key="3">
    <source>
        <dbReference type="ARBA" id="ARBA00022630"/>
    </source>
</evidence>
<dbReference type="PANTHER" id="PTHR42784:SF1">
    <property type="entry name" value="PYRANOSE 2-OXIDASE"/>
    <property type="match status" value="1"/>
</dbReference>
<dbReference type="SUPFAM" id="SSF51905">
    <property type="entry name" value="FAD/NAD(P)-binding domain"/>
    <property type="match status" value="1"/>
</dbReference>
<dbReference type="Gene3D" id="3.50.50.60">
    <property type="entry name" value="FAD/NAD(P)-binding domain"/>
    <property type="match status" value="1"/>
</dbReference>
<evidence type="ECO:0000256" key="2">
    <source>
        <dbReference type="ARBA" id="ARBA00010790"/>
    </source>
</evidence>
<accession>A0ABN7VLZ8</accession>
<proteinExistence type="inferred from homology"/>
<evidence type="ECO:0000256" key="1">
    <source>
        <dbReference type="ARBA" id="ARBA00001974"/>
    </source>
</evidence>
<keyword evidence="4" id="KW-0274">FAD</keyword>